<dbReference type="Proteomes" id="UP000254701">
    <property type="component" value="Unassembled WGS sequence"/>
</dbReference>
<gene>
    <name evidence="2" type="ORF">NCTC10684_00402</name>
</gene>
<name>A0A380WE19_AMIAI</name>
<dbReference type="AlphaFoldDB" id="A0A380WE19"/>
<accession>A0A380WE19</accession>
<evidence type="ECO:0000256" key="1">
    <source>
        <dbReference type="SAM" id="MobiDB-lite"/>
    </source>
</evidence>
<evidence type="ECO:0000313" key="3">
    <source>
        <dbReference type="Proteomes" id="UP000254701"/>
    </source>
</evidence>
<evidence type="ECO:0000313" key="2">
    <source>
        <dbReference type="EMBL" id="SUU87210.1"/>
    </source>
</evidence>
<sequence>MMRRKHPHSASLRSTPLPLPRGEERSAAIRALLVSSVEPALFLSPVERGRGVVRSEAERGSTCLAPRGTLRSLTLRTVEGAPRVRREPMS</sequence>
<reference evidence="2 3" key="1">
    <citation type="submission" date="2018-06" db="EMBL/GenBank/DDBJ databases">
        <authorList>
            <consortium name="Pathogen Informatics"/>
            <person name="Doyle S."/>
        </authorList>
    </citation>
    <scope>NUCLEOTIDE SEQUENCE [LARGE SCALE GENOMIC DNA]</scope>
    <source>
        <strain evidence="2 3">NCTC10684</strain>
    </source>
</reference>
<proteinExistence type="predicted"/>
<protein>
    <submittedName>
        <fullName evidence="2">Uncharacterized protein</fullName>
    </submittedName>
</protein>
<dbReference type="EMBL" id="UFSM01000001">
    <property type="protein sequence ID" value="SUU87210.1"/>
    <property type="molecule type" value="Genomic_DNA"/>
</dbReference>
<organism evidence="2 3">
    <name type="scientific">Aminobacter aminovorans</name>
    <name type="common">Chelatobacter heintzii</name>
    <dbReference type="NCBI Taxonomy" id="83263"/>
    <lineage>
        <taxon>Bacteria</taxon>
        <taxon>Pseudomonadati</taxon>
        <taxon>Pseudomonadota</taxon>
        <taxon>Alphaproteobacteria</taxon>
        <taxon>Hyphomicrobiales</taxon>
        <taxon>Phyllobacteriaceae</taxon>
        <taxon>Aminobacter</taxon>
    </lineage>
</organism>
<feature type="region of interest" description="Disordered" evidence="1">
    <location>
        <begin position="1"/>
        <end position="22"/>
    </location>
</feature>